<dbReference type="PROSITE" id="PS50887">
    <property type="entry name" value="GGDEF"/>
    <property type="match status" value="1"/>
</dbReference>
<dbReference type="CDD" id="cd01949">
    <property type="entry name" value="GGDEF"/>
    <property type="match status" value="1"/>
</dbReference>
<reference evidence="2 3" key="1">
    <citation type="submission" date="2022-06" db="EMBL/GenBank/DDBJ databases">
        <title>New Species of the Genus Actinoplanes, ActinopZanes ferrugineus.</title>
        <authorList>
            <person name="Ding P."/>
        </authorList>
    </citation>
    <scope>NUCLEOTIDE SEQUENCE [LARGE SCALE GENOMIC DNA]</scope>
    <source>
        <strain evidence="2 3">TRM88003</strain>
    </source>
</reference>
<accession>A0ABT1E232</accession>
<feature type="domain" description="GGDEF" evidence="1">
    <location>
        <begin position="57"/>
        <end position="162"/>
    </location>
</feature>
<dbReference type="NCBIfam" id="TIGR00254">
    <property type="entry name" value="GGDEF"/>
    <property type="match status" value="1"/>
</dbReference>
<comment type="caution">
    <text evidence="2">The sequence shown here is derived from an EMBL/GenBank/DDBJ whole genome shotgun (WGS) entry which is preliminary data.</text>
</comment>
<dbReference type="PANTHER" id="PTHR45138">
    <property type="entry name" value="REGULATORY COMPONENTS OF SENSORY TRANSDUCTION SYSTEM"/>
    <property type="match status" value="1"/>
</dbReference>
<dbReference type="Proteomes" id="UP001523369">
    <property type="component" value="Unassembled WGS sequence"/>
</dbReference>
<dbReference type="InterPro" id="IPR050469">
    <property type="entry name" value="Diguanylate_Cyclase"/>
</dbReference>
<keyword evidence="3" id="KW-1185">Reference proteome</keyword>
<organism evidence="2 3">
    <name type="scientific">Paractinoplanes aksuensis</name>
    <dbReference type="NCBI Taxonomy" id="2939490"/>
    <lineage>
        <taxon>Bacteria</taxon>
        <taxon>Bacillati</taxon>
        <taxon>Actinomycetota</taxon>
        <taxon>Actinomycetes</taxon>
        <taxon>Micromonosporales</taxon>
        <taxon>Micromonosporaceae</taxon>
        <taxon>Paractinoplanes</taxon>
    </lineage>
</organism>
<dbReference type="RefSeq" id="WP_253242240.1">
    <property type="nucleotide sequence ID" value="NZ_JAMYJR010000042.1"/>
</dbReference>
<dbReference type="SMART" id="SM00267">
    <property type="entry name" value="GGDEF"/>
    <property type="match status" value="1"/>
</dbReference>
<dbReference type="InterPro" id="IPR043128">
    <property type="entry name" value="Rev_trsase/Diguanyl_cyclase"/>
</dbReference>
<dbReference type="PANTHER" id="PTHR45138:SF9">
    <property type="entry name" value="DIGUANYLATE CYCLASE DGCM-RELATED"/>
    <property type="match status" value="1"/>
</dbReference>
<dbReference type="SUPFAM" id="SSF55073">
    <property type="entry name" value="Nucleotide cyclase"/>
    <property type="match status" value="1"/>
</dbReference>
<protein>
    <submittedName>
        <fullName evidence="2">GGDEF domain-containing protein</fullName>
    </submittedName>
</protein>
<dbReference type="Gene3D" id="3.30.70.270">
    <property type="match status" value="1"/>
</dbReference>
<evidence type="ECO:0000259" key="1">
    <source>
        <dbReference type="PROSITE" id="PS50887"/>
    </source>
</evidence>
<name>A0ABT1E232_9ACTN</name>
<dbReference type="Pfam" id="PF00990">
    <property type="entry name" value="GGDEF"/>
    <property type="match status" value="1"/>
</dbReference>
<dbReference type="InterPro" id="IPR029787">
    <property type="entry name" value="Nucleotide_cyclase"/>
</dbReference>
<gene>
    <name evidence="2" type="ORF">M1L60_37070</name>
</gene>
<sequence length="162" mass="17812">MTRQYLFVADRAALAEELHEAVREQERRAVTDGLTGLHNPRFLTERMTAEQSAGPGRPLSLLVIDLDHFKTVNDTWDHPVGDVVLRECADRITAVCRAGDVVARYGGKEFFVCCPDTDEPDALALAERIRERIARTPVAHDGPPIRVTASVGVVASPVVDRA</sequence>
<evidence type="ECO:0000313" key="2">
    <source>
        <dbReference type="EMBL" id="MCO8276205.1"/>
    </source>
</evidence>
<dbReference type="InterPro" id="IPR000160">
    <property type="entry name" value="GGDEF_dom"/>
</dbReference>
<evidence type="ECO:0000313" key="3">
    <source>
        <dbReference type="Proteomes" id="UP001523369"/>
    </source>
</evidence>
<dbReference type="EMBL" id="JAMYJR010000042">
    <property type="protein sequence ID" value="MCO8276205.1"/>
    <property type="molecule type" value="Genomic_DNA"/>
</dbReference>
<proteinExistence type="predicted"/>